<dbReference type="GO" id="GO:0020037">
    <property type="term" value="F:heme binding"/>
    <property type="evidence" value="ECO:0007669"/>
    <property type="project" value="InterPro"/>
</dbReference>
<dbReference type="AlphaFoldDB" id="A0A8K0VYP2"/>
<evidence type="ECO:0000256" key="2">
    <source>
        <dbReference type="ARBA" id="ARBA00010617"/>
    </source>
</evidence>
<keyword evidence="3 5" id="KW-0479">Metal-binding</keyword>
<dbReference type="InterPro" id="IPR001128">
    <property type="entry name" value="Cyt_P450"/>
</dbReference>
<evidence type="ECO:0000256" key="7">
    <source>
        <dbReference type="SAM" id="Phobius"/>
    </source>
</evidence>
<dbReference type="SUPFAM" id="SSF48264">
    <property type="entry name" value="Cytochrome P450"/>
    <property type="match status" value="1"/>
</dbReference>
<keyword evidence="4 5" id="KW-0408">Iron</keyword>
<dbReference type="InterPro" id="IPR017972">
    <property type="entry name" value="Cyt_P450_CS"/>
</dbReference>
<comment type="caution">
    <text evidence="8">The sequence shown here is derived from an EMBL/GenBank/DDBJ whole genome shotgun (WGS) entry which is preliminary data.</text>
</comment>
<evidence type="ECO:0000313" key="9">
    <source>
        <dbReference type="Proteomes" id="UP000813461"/>
    </source>
</evidence>
<keyword evidence="6" id="KW-0560">Oxidoreductase</keyword>
<evidence type="ECO:0000256" key="5">
    <source>
        <dbReference type="PIRSR" id="PIRSR602403-1"/>
    </source>
</evidence>
<keyword evidence="7" id="KW-0472">Membrane</keyword>
<dbReference type="Proteomes" id="UP000813461">
    <property type="component" value="Unassembled WGS sequence"/>
</dbReference>
<keyword evidence="9" id="KW-1185">Reference proteome</keyword>
<dbReference type="GO" id="GO:0016705">
    <property type="term" value="F:oxidoreductase activity, acting on paired donors, with incorporation or reduction of molecular oxygen"/>
    <property type="evidence" value="ECO:0007669"/>
    <property type="project" value="InterPro"/>
</dbReference>
<comment type="cofactor">
    <cofactor evidence="1 5">
        <name>heme</name>
        <dbReference type="ChEBI" id="CHEBI:30413"/>
    </cofactor>
</comment>
<sequence>MDSLGPLRTLGSPTTVAVTGALFLGAFLLYRWLLPKPIPGIPYNEEATKSIFGDIPAMLKHLQTSKEVSAWMGGYSTRFNSPIVQMFINLFGKPLVLINDYRETQDILLRRTKEFDKPDFISDIMYGLVPDFHTVQATNDVFRANRKLLQDLMTPSFLNNVAAPYLHASFADLMRLWSEKMQLSEGHPFSVKTDVYETAMDAIWAVFFGLGGATVTSNQIDNLSALKSVDLPQSPHEAVEFGHVQGPPAFEAILRLTDSIEHCSKSPFPRVTGFVQRYIPSLRRHAKAKDQAITEEISKAVARLDQEKGDSDKITNGLDHMLRREKAIADKAGRAPNYYSRAMRDELFGLLMAGHDTSSTTLLWSLKFLAAHQNVQSKLRTSLHASYPTAKSEDRVPNAHEIASTQCHYLDACIEEFLRHGQTAPMSSRTTTQDVKILGHIVPKGTMILMFGAGGGILHPAYPIPDDLRSPQYLAASGGKTRDWHPESIKVFTPERWLVNDDATGTQVFDASAGPHFQFGGGQRGCFGKRLAYLELKIALTLAVWTYLYEPLEGDLASFEPMEQLTRSPVVCYVKLRKA</sequence>
<keyword evidence="5 6" id="KW-0349">Heme</keyword>
<dbReference type="Gene3D" id="1.10.630.10">
    <property type="entry name" value="Cytochrome P450"/>
    <property type="match status" value="1"/>
</dbReference>
<evidence type="ECO:0000256" key="4">
    <source>
        <dbReference type="ARBA" id="ARBA00023004"/>
    </source>
</evidence>
<dbReference type="GO" id="GO:0005506">
    <property type="term" value="F:iron ion binding"/>
    <property type="evidence" value="ECO:0007669"/>
    <property type="project" value="InterPro"/>
</dbReference>
<accession>A0A8K0VYP2</accession>
<feature type="transmembrane region" description="Helical" evidence="7">
    <location>
        <begin position="12"/>
        <end position="33"/>
    </location>
</feature>
<dbReference type="GO" id="GO:0004497">
    <property type="term" value="F:monooxygenase activity"/>
    <property type="evidence" value="ECO:0007669"/>
    <property type="project" value="UniProtKB-KW"/>
</dbReference>
<evidence type="ECO:0000256" key="1">
    <source>
        <dbReference type="ARBA" id="ARBA00001971"/>
    </source>
</evidence>
<dbReference type="InterPro" id="IPR050121">
    <property type="entry name" value="Cytochrome_P450_monoxygenase"/>
</dbReference>
<evidence type="ECO:0000313" key="8">
    <source>
        <dbReference type="EMBL" id="KAH7088148.1"/>
    </source>
</evidence>
<feature type="binding site" description="axial binding residue" evidence="5">
    <location>
        <position position="526"/>
    </location>
    <ligand>
        <name>heme</name>
        <dbReference type="ChEBI" id="CHEBI:30413"/>
    </ligand>
    <ligandPart>
        <name>Fe</name>
        <dbReference type="ChEBI" id="CHEBI:18248"/>
    </ligandPart>
</feature>
<dbReference type="OrthoDB" id="1470350at2759"/>
<organism evidence="8 9">
    <name type="scientific">Paraphoma chrysanthemicola</name>
    <dbReference type="NCBI Taxonomy" id="798071"/>
    <lineage>
        <taxon>Eukaryota</taxon>
        <taxon>Fungi</taxon>
        <taxon>Dikarya</taxon>
        <taxon>Ascomycota</taxon>
        <taxon>Pezizomycotina</taxon>
        <taxon>Dothideomycetes</taxon>
        <taxon>Pleosporomycetidae</taxon>
        <taxon>Pleosporales</taxon>
        <taxon>Pleosporineae</taxon>
        <taxon>Phaeosphaeriaceae</taxon>
        <taxon>Paraphoma</taxon>
    </lineage>
</organism>
<keyword evidence="6" id="KW-0503">Monooxygenase</keyword>
<keyword evidence="7" id="KW-1133">Transmembrane helix</keyword>
<dbReference type="PRINTS" id="PR00465">
    <property type="entry name" value="EP450IV"/>
</dbReference>
<gene>
    <name evidence="8" type="ORF">FB567DRAFT_332360</name>
</gene>
<dbReference type="PANTHER" id="PTHR24305">
    <property type="entry name" value="CYTOCHROME P450"/>
    <property type="match status" value="1"/>
</dbReference>
<dbReference type="PROSITE" id="PS00086">
    <property type="entry name" value="CYTOCHROME_P450"/>
    <property type="match status" value="1"/>
</dbReference>
<evidence type="ECO:0000256" key="6">
    <source>
        <dbReference type="RuleBase" id="RU000461"/>
    </source>
</evidence>
<name>A0A8K0VYP2_9PLEO</name>
<keyword evidence="7" id="KW-0812">Transmembrane</keyword>
<protein>
    <submittedName>
        <fullName evidence="8">Cytochrome P450</fullName>
    </submittedName>
</protein>
<evidence type="ECO:0000256" key="3">
    <source>
        <dbReference type="ARBA" id="ARBA00022723"/>
    </source>
</evidence>
<dbReference type="InterPro" id="IPR002403">
    <property type="entry name" value="Cyt_P450_E_grp-IV"/>
</dbReference>
<comment type="similarity">
    <text evidence="2 6">Belongs to the cytochrome P450 family.</text>
</comment>
<dbReference type="PRINTS" id="PR00385">
    <property type="entry name" value="P450"/>
</dbReference>
<dbReference type="Pfam" id="PF00067">
    <property type="entry name" value="p450"/>
    <property type="match status" value="2"/>
</dbReference>
<dbReference type="InterPro" id="IPR036396">
    <property type="entry name" value="Cyt_P450_sf"/>
</dbReference>
<proteinExistence type="inferred from homology"/>
<dbReference type="PANTHER" id="PTHR24305:SF232">
    <property type="entry name" value="P450, PUTATIVE (EUROFUNG)-RELATED"/>
    <property type="match status" value="1"/>
</dbReference>
<dbReference type="EMBL" id="JAGMVJ010000008">
    <property type="protein sequence ID" value="KAH7088148.1"/>
    <property type="molecule type" value="Genomic_DNA"/>
</dbReference>
<reference evidence="8" key="1">
    <citation type="journal article" date="2021" name="Nat. Commun.">
        <title>Genetic determinants of endophytism in the Arabidopsis root mycobiome.</title>
        <authorList>
            <person name="Mesny F."/>
            <person name="Miyauchi S."/>
            <person name="Thiergart T."/>
            <person name="Pickel B."/>
            <person name="Atanasova L."/>
            <person name="Karlsson M."/>
            <person name="Huettel B."/>
            <person name="Barry K.W."/>
            <person name="Haridas S."/>
            <person name="Chen C."/>
            <person name="Bauer D."/>
            <person name="Andreopoulos W."/>
            <person name="Pangilinan J."/>
            <person name="LaButti K."/>
            <person name="Riley R."/>
            <person name="Lipzen A."/>
            <person name="Clum A."/>
            <person name="Drula E."/>
            <person name="Henrissat B."/>
            <person name="Kohler A."/>
            <person name="Grigoriev I.V."/>
            <person name="Martin F.M."/>
            <person name="Hacquard S."/>
        </authorList>
    </citation>
    <scope>NUCLEOTIDE SEQUENCE</scope>
    <source>
        <strain evidence="8">MPI-SDFR-AT-0120</strain>
    </source>
</reference>